<feature type="compositionally biased region" description="Gly residues" evidence="1">
    <location>
        <begin position="272"/>
        <end position="287"/>
    </location>
</feature>
<feature type="chain" id="PRO_5044241146" description="TPM domain-containing protein" evidence="3">
    <location>
        <begin position="24"/>
        <end position="287"/>
    </location>
</feature>
<evidence type="ECO:0000256" key="1">
    <source>
        <dbReference type="SAM" id="MobiDB-lite"/>
    </source>
</evidence>
<feature type="signal peptide" evidence="3">
    <location>
        <begin position="1"/>
        <end position="23"/>
    </location>
</feature>
<reference evidence="5 6" key="1">
    <citation type="submission" date="2018-02" db="EMBL/GenBank/DDBJ databases">
        <title>Subsurface microbial communities from deep shales in Ohio and West Virginia, USA.</title>
        <authorList>
            <person name="Wrighton K."/>
        </authorList>
    </citation>
    <scope>NUCLEOTIDE SEQUENCE [LARGE SCALE GENOMIC DNA]</scope>
    <source>
        <strain evidence="5 6">MARC-MIP3H16</strain>
    </source>
</reference>
<dbReference type="PANTHER" id="PTHR30373:SF2">
    <property type="entry name" value="UPF0603 PROTEIN YGCG"/>
    <property type="match status" value="1"/>
</dbReference>
<feature type="region of interest" description="Disordered" evidence="1">
    <location>
        <begin position="261"/>
        <end position="287"/>
    </location>
</feature>
<dbReference type="InterPro" id="IPR007621">
    <property type="entry name" value="TPM_dom"/>
</dbReference>
<evidence type="ECO:0000259" key="4">
    <source>
        <dbReference type="Pfam" id="PF04536"/>
    </source>
</evidence>
<feature type="domain" description="TPM" evidence="4">
    <location>
        <begin position="32"/>
        <end position="155"/>
    </location>
</feature>
<sequence length="287" mass="31656">MKNFIYCFILAFFIFTSNLLAQANFPSLTGRVVDNAKILTTSQIKNLTTILKMHEEQTSNQIVILTLKNLDGYEIADYGYQLARYWELGQKDKNNGVLLLVSLDDRKLRIEVGYGLEGVLTDKISHEIIEYTIKPEFKKGNYYQGISKGVTAIIKSIKGEYKKSSLPQTYKGESFISLLPFEFLGFITLFIFVFLPRIIRLIGFSLLFGFLSGIFALLITSSGIVFFIVFLIVSITLFIKFKNASFTNSSSYSSGSSFSSSSSFGSSSSSFSGGGGSFGGGGASGSW</sequence>
<comment type="caution">
    <text evidence="5">The sequence shown here is derived from an EMBL/GenBank/DDBJ whole genome shotgun (WGS) entry which is preliminary data.</text>
</comment>
<proteinExistence type="predicted"/>
<keyword evidence="2" id="KW-1133">Transmembrane helix</keyword>
<gene>
    <name evidence="5" type="ORF">B0F89_10245</name>
</gene>
<dbReference type="PANTHER" id="PTHR30373">
    <property type="entry name" value="UPF0603 PROTEIN YGCG"/>
    <property type="match status" value="1"/>
</dbReference>
<keyword evidence="3" id="KW-0732">Signal</keyword>
<evidence type="ECO:0000313" key="5">
    <source>
        <dbReference type="EMBL" id="PPK62643.1"/>
    </source>
</evidence>
<accession>A0AB37A1B0</accession>
<dbReference type="AlphaFoldDB" id="A0AB37A1B0"/>
<dbReference type="Pfam" id="PF04536">
    <property type="entry name" value="TPM_phosphatase"/>
    <property type="match status" value="1"/>
</dbReference>
<organism evidence="5 6">
    <name type="scientific">Malaciobacter marinus</name>
    <dbReference type="NCBI Taxonomy" id="505249"/>
    <lineage>
        <taxon>Bacteria</taxon>
        <taxon>Pseudomonadati</taxon>
        <taxon>Campylobacterota</taxon>
        <taxon>Epsilonproteobacteria</taxon>
        <taxon>Campylobacterales</taxon>
        <taxon>Arcobacteraceae</taxon>
        <taxon>Malaciobacter</taxon>
    </lineage>
</organism>
<dbReference type="Gene3D" id="3.10.310.50">
    <property type="match status" value="1"/>
</dbReference>
<name>A0AB37A1B0_9BACT</name>
<evidence type="ECO:0000313" key="6">
    <source>
        <dbReference type="Proteomes" id="UP000239861"/>
    </source>
</evidence>
<evidence type="ECO:0000256" key="3">
    <source>
        <dbReference type="SAM" id="SignalP"/>
    </source>
</evidence>
<protein>
    <recommendedName>
        <fullName evidence="4">TPM domain-containing protein</fullName>
    </recommendedName>
</protein>
<feature type="compositionally biased region" description="Low complexity" evidence="1">
    <location>
        <begin position="261"/>
        <end position="271"/>
    </location>
</feature>
<keyword evidence="2" id="KW-0812">Transmembrane</keyword>
<feature type="transmembrane region" description="Helical" evidence="2">
    <location>
        <begin position="175"/>
        <end position="194"/>
    </location>
</feature>
<evidence type="ECO:0000256" key="2">
    <source>
        <dbReference type="SAM" id="Phobius"/>
    </source>
</evidence>
<dbReference type="RefSeq" id="WP_104411688.1">
    <property type="nucleotide sequence ID" value="NZ_PTIW01000002.1"/>
</dbReference>
<dbReference type="EMBL" id="PTIW01000002">
    <property type="protein sequence ID" value="PPK62643.1"/>
    <property type="molecule type" value="Genomic_DNA"/>
</dbReference>
<dbReference type="Proteomes" id="UP000239861">
    <property type="component" value="Unassembled WGS sequence"/>
</dbReference>
<keyword evidence="2" id="KW-0472">Membrane</keyword>